<comment type="caution">
    <text evidence="1">The sequence shown here is derived from an EMBL/GenBank/DDBJ whole genome shotgun (WGS) entry which is preliminary data.</text>
</comment>
<gene>
    <name evidence="1" type="ORF">GS4_25_01020</name>
</gene>
<accession>M0QLJ4</accession>
<dbReference type="eggNOG" id="ENOG5031VYR">
    <property type="taxonomic scope" value="Bacteria"/>
</dbReference>
<dbReference type="RefSeq" id="WP_007622705.1">
    <property type="nucleotide sequence ID" value="NZ_BANX01000025.1"/>
</dbReference>
<dbReference type="Proteomes" id="UP000011666">
    <property type="component" value="Unassembled WGS sequence"/>
</dbReference>
<organism evidence="1 2">
    <name type="scientific">Gordonia soli NBRC 108243</name>
    <dbReference type="NCBI Taxonomy" id="1223545"/>
    <lineage>
        <taxon>Bacteria</taxon>
        <taxon>Bacillati</taxon>
        <taxon>Actinomycetota</taxon>
        <taxon>Actinomycetes</taxon>
        <taxon>Mycobacteriales</taxon>
        <taxon>Gordoniaceae</taxon>
        <taxon>Gordonia</taxon>
    </lineage>
</organism>
<dbReference type="EMBL" id="BANX01000025">
    <property type="protein sequence ID" value="GAC69530.1"/>
    <property type="molecule type" value="Genomic_DNA"/>
</dbReference>
<proteinExistence type="predicted"/>
<sequence>MTSDDHTDGRRADEAGPGGVDPIREFLLGVAAQIDQLAGLIAGPRAATSAGTERVGLEVPGEITTLLTEIGDLIARLIAAVIAVLEAIATALRSTPGPGESAGPDQRYEPIAVRIDVGAATRTPVGEPEGDR</sequence>
<protein>
    <submittedName>
        <fullName evidence="1">Uncharacterized protein</fullName>
    </submittedName>
</protein>
<dbReference type="STRING" id="1223545.GS4_25_01020"/>
<dbReference type="OrthoDB" id="4376393at2"/>
<evidence type="ECO:0000313" key="1">
    <source>
        <dbReference type="EMBL" id="GAC69530.1"/>
    </source>
</evidence>
<dbReference type="AlphaFoldDB" id="M0QLJ4"/>
<evidence type="ECO:0000313" key="2">
    <source>
        <dbReference type="Proteomes" id="UP000011666"/>
    </source>
</evidence>
<name>M0QLJ4_9ACTN</name>
<keyword evidence="2" id="KW-1185">Reference proteome</keyword>
<reference evidence="1 2" key="1">
    <citation type="submission" date="2013-01" db="EMBL/GenBank/DDBJ databases">
        <title>Whole genome shotgun sequence of Gordonia soli NBRC 108243.</title>
        <authorList>
            <person name="Isaki-Nakamura S."/>
            <person name="Hosoyama A."/>
            <person name="Tsuchikane K."/>
            <person name="Ando Y."/>
            <person name="Baba S."/>
            <person name="Ohji S."/>
            <person name="Hamada M."/>
            <person name="Tamura T."/>
            <person name="Yamazoe A."/>
            <person name="Yamazaki S."/>
            <person name="Fujita N."/>
        </authorList>
    </citation>
    <scope>NUCLEOTIDE SEQUENCE [LARGE SCALE GENOMIC DNA]</scope>
    <source>
        <strain evidence="1 2">NBRC 108243</strain>
    </source>
</reference>